<proteinExistence type="predicted"/>
<sequence length="162" mass="18604">MEHKYHKQMEMSKNHDDHYKKLLIMAVLSFIAMYILMYSMANSLANVYPNINQFYMAGLMTMPMIIIELLLMGKMYSNKKLNISLITICSAGLIAFFLLIQSQTAVSDKQFLKGMIPHHAAAILMSEQSKSQDPEIKKLQLEIILSQQKEIEVMKAKLESLK</sequence>
<dbReference type="Gene3D" id="1.20.1260.10">
    <property type="match status" value="1"/>
</dbReference>
<dbReference type="EMBL" id="QKLU01000003">
    <property type="protein sequence ID" value="PYF74685.1"/>
    <property type="molecule type" value="Genomic_DNA"/>
</dbReference>
<dbReference type="Pfam" id="PF03713">
    <property type="entry name" value="DUF305"/>
    <property type="match status" value="1"/>
</dbReference>
<accession>A0A318UKZ9</accession>
<gene>
    <name evidence="3" type="ORF">B0O44_103130</name>
</gene>
<dbReference type="InterPro" id="IPR012347">
    <property type="entry name" value="Ferritin-like"/>
</dbReference>
<evidence type="ECO:0000313" key="4">
    <source>
        <dbReference type="Proteomes" id="UP000248198"/>
    </source>
</evidence>
<evidence type="ECO:0000259" key="2">
    <source>
        <dbReference type="Pfam" id="PF03713"/>
    </source>
</evidence>
<feature type="transmembrane region" description="Helical" evidence="1">
    <location>
        <begin position="21"/>
        <end position="41"/>
    </location>
</feature>
<name>A0A318UKZ9_9SPHI</name>
<keyword evidence="1" id="KW-0472">Membrane</keyword>
<protein>
    <recommendedName>
        <fullName evidence="2">DUF305 domain-containing protein</fullName>
    </recommendedName>
</protein>
<keyword evidence="1" id="KW-1133">Transmembrane helix</keyword>
<feature type="transmembrane region" description="Helical" evidence="1">
    <location>
        <begin position="83"/>
        <end position="100"/>
    </location>
</feature>
<keyword evidence="1" id="KW-0812">Transmembrane</keyword>
<reference evidence="3 4" key="1">
    <citation type="submission" date="2018-06" db="EMBL/GenBank/DDBJ databases">
        <title>Genomic Encyclopedia of Archaeal and Bacterial Type Strains, Phase II (KMG-II): from individual species to whole genera.</title>
        <authorList>
            <person name="Goeker M."/>
        </authorList>
    </citation>
    <scope>NUCLEOTIDE SEQUENCE [LARGE SCALE GENOMIC DNA]</scope>
    <source>
        <strain evidence="3 4">DSM 27372</strain>
    </source>
</reference>
<dbReference type="Proteomes" id="UP000248198">
    <property type="component" value="Unassembled WGS sequence"/>
</dbReference>
<comment type="caution">
    <text evidence="3">The sequence shown here is derived from an EMBL/GenBank/DDBJ whole genome shotgun (WGS) entry which is preliminary data.</text>
</comment>
<dbReference type="InterPro" id="IPR005183">
    <property type="entry name" value="DUF305_CopM-like"/>
</dbReference>
<keyword evidence="4" id="KW-1185">Reference proteome</keyword>
<feature type="domain" description="DUF305" evidence="2">
    <location>
        <begin position="103"/>
        <end position="156"/>
    </location>
</feature>
<dbReference type="RefSeq" id="WP_211321344.1">
    <property type="nucleotide sequence ID" value="NZ_QKLU01000003.1"/>
</dbReference>
<dbReference type="AlphaFoldDB" id="A0A318UKZ9"/>
<evidence type="ECO:0000313" key="3">
    <source>
        <dbReference type="EMBL" id="PYF74685.1"/>
    </source>
</evidence>
<organism evidence="3 4">
    <name type="scientific">Pedobacter nutrimenti</name>
    <dbReference type="NCBI Taxonomy" id="1241337"/>
    <lineage>
        <taxon>Bacteria</taxon>
        <taxon>Pseudomonadati</taxon>
        <taxon>Bacteroidota</taxon>
        <taxon>Sphingobacteriia</taxon>
        <taxon>Sphingobacteriales</taxon>
        <taxon>Sphingobacteriaceae</taxon>
        <taxon>Pedobacter</taxon>
    </lineage>
</organism>
<evidence type="ECO:0000256" key="1">
    <source>
        <dbReference type="SAM" id="Phobius"/>
    </source>
</evidence>
<feature type="transmembrane region" description="Helical" evidence="1">
    <location>
        <begin position="53"/>
        <end position="71"/>
    </location>
</feature>